<dbReference type="Proteomes" id="UP000640274">
    <property type="component" value="Unassembled WGS sequence"/>
</dbReference>
<proteinExistence type="predicted"/>
<organism evidence="1 2">
    <name type="scientific">Paenibacillus roseus</name>
    <dbReference type="NCBI Taxonomy" id="2798579"/>
    <lineage>
        <taxon>Bacteria</taxon>
        <taxon>Bacillati</taxon>
        <taxon>Bacillota</taxon>
        <taxon>Bacilli</taxon>
        <taxon>Bacillales</taxon>
        <taxon>Paenibacillaceae</taxon>
        <taxon>Paenibacillus</taxon>
    </lineage>
</organism>
<name>A0A934J0N5_9BACL</name>
<accession>A0A934J0N5</accession>
<reference evidence="1" key="1">
    <citation type="submission" date="2020-12" db="EMBL/GenBank/DDBJ databases">
        <authorList>
            <person name="Huq M.A."/>
        </authorList>
    </citation>
    <scope>NUCLEOTIDE SEQUENCE</scope>
    <source>
        <strain evidence="1">MAHUQ-46</strain>
    </source>
</reference>
<evidence type="ECO:0000313" key="2">
    <source>
        <dbReference type="Proteomes" id="UP000640274"/>
    </source>
</evidence>
<evidence type="ECO:0008006" key="3">
    <source>
        <dbReference type="Google" id="ProtNLM"/>
    </source>
</evidence>
<evidence type="ECO:0000313" key="1">
    <source>
        <dbReference type="EMBL" id="MBJ6360570.1"/>
    </source>
</evidence>
<protein>
    <recommendedName>
        <fullName evidence="3">Nucleotidyltransferase family protein</fullName>
    </recommendedName>
</protein>
<sequence length="326" mass="38261">MNRTIHRHMTLYPLLVSKYMYPIFDDTEVQVESHISVYYQIMKLMFDEGKGLSHLMIPFIRKYHGIDEFQDSVRLLSNDQRRIMRAIYYLVGIENHLAPIEAAQHSLYFPHFLTIVPKSSSIFRNPSYLELYPKLKEIRKIFGVHLYVTTKDVKQKLYPNVVNSINEYNGMLSNMFRICAEVSSYLEKSNIQYALGGSFSLYLQKKNRCSNDIDFVLLETQSAKEIGNIISYMSENVQCKLGYQDEYGLSFSSDLWNISIDMDITQHYCQPLRLPITKSMVKIEDNELPVLSYWDIFCFKKKYGRLKDLSSIYASLNRKDFVSFMS</sequence>
<dbReference type="InterPro" id="IPR043519">
    <property type="entry name" value="NT_sf"/>
</dbReference>
<dbReference type="RefSeq" id="WP_199018125.1">
    <property type="nucleotide sequence ID" value="NZ_JAELUP010000011.1"/>
</dbReference>
<dbReference type="Gene3D" id="3.30.460.40">
    <property type="match status" value="1"/>
</dbReference>
<gene>
    <name evidence="1" type="ORF">JFN88_04440</name>
</gene>
<comment type="caution">
    <text evidence="1">The sequence shown here is derived from an EMBL/GenBank/DDBJ whole genome shotgun (WGS) entry which is preliminary data.</text>
</comment>
<dbReference type="EMBL" id="JAELUP010000011">
    <property type="protein sequence ID" value="MBJ6360570.1"/>
    <property type="molecule type" value="Genomic_DNA"/>
</dbReference>
<dbReference type="AlphaFoldDB" id="A0A934J0N5"/>
<keyword evidence="2" id="KW-1185">Reference proteome</keyword>
<dbReference type="SUPFAM" id="SSF81301">
    <property type="entry name" value="Nucleotidyltransferase"/>
    <property type="match status" value="1"/>
</dbReference>